<evidence type="ECO:0000313" key="3">
    <source>
        <dbReference type="Proteomes" id="UP001139353"/>
    </source>
</evidence>
<keyword evidence="1" id="KW-0472">Membrane</keyword>
<accession>A0A9X2BYB2</accession>
<keyword evidence="3" id="KW-1185">Reference proteome</keyword>
<proteinExistence type="predicted"/>
<dbReference type="AlphaFoldDB" id="A0A9X2BYB2"/>
<sequence>MAAPAHSRRSSGFTLVEVMVALLIMAILAALAFRGIDALVRAKDSALAATDSTLRLNTGLSQFDYDIAQVVDSKVLPQALMWDGATLRFARRTPDGVQLVVWTVQDRRWQRWASGPTTHMSDLTDAWMRSQQWGAISGNAVTVLKDVDSFNFIVCNPNTIATAGCSWNNAGSTQGIVTSGAAFVPPSGVRITLKLPDGDLVRERELPRWAT</sequence>
<feature type="transmembrane region" description="Helical" evidence="1">
    <location>
        <begin position="12"/>
        <end position="33"/>
    </location>
</feature>
<dbReference type="RefSeq" id="WP_275681446.1">
    <property type="nucleotide sequence ID" value="NZ_JAJLJH010000001.1"/>
</dbReference>
<dbReference type="PROSITE" id="PS00409">
    <property type="entry name" value="PROKAR_NTER_METHYL"/>
    <property type="match status" value="1"/>
</dbReference>
<dbReference type="EMBL" id="JAJLJH010000001">
    <property type="protein sequence ID" value="MCK9685443.1"/>
    <property type="molecule type" value="Genomic_DNA"/>
</dbReference>
<dbReference type="InterPro" id="IPR045584">
    <property type="entry name" value="Pilin-like"/>
</dbReference>
<dbReference type="InterPro" id="IPR012902">
    <property type="entry name" value="N_methyl_site"/>
</dbReference>
<evidence type="ECO:0000313" key="2">
    <source>
        <dbReference type="EMBL" id="MCK9685443.1"/>
    </source>
</evidence>
<name>A0A9X2BYB2_9BURK</name>
<dbReference type="NCBIfam" id="TIGR02532">
    <property type="entry name" value="IV_pilin_GFxxxE"/>
    <property type="match status" value="1"/>
</dbReference>
<gene>
    <name evidence="2" type="ORF">LPC04_06950</name>
</gene>
<dbReference type="SUPFAM" id="SSF54523">
    <property type="entry name" value="Pili subunits"/>
    <property type="match status" value="1"/>
</dbReference>
<evidence type="ECO:0000256" key="1">
    <source>
        <dbReference type="SAM" id="Phobius"/>
    </source>
</evidence>
<keyword evidence="1" id="KW-0812">Transmembrane</keyword>
<dbReference type="Pfam" id="PF07963">
    <property type="entry name" value="N_methyl"/>
    <property type="match status" value="1"/>
</dbReference>
<protein>
    <submittedName>
        <fullName evidence="2">Prepilin-type N-terminal cleavage/methylation domain-containing protein</fullName>
    </submittedName>
</protein>
<comment type="caution">
    <text evidence="2">The sequence shown here is derived from an EMBL/GenBank/DDBJ whole genome shotgun (WGS) entry which is preliminary data.</text>
</comment>
<reference evidence="2" key="1">
    <citation type="submission" date="2021-11" db="EMBL/GenBank/DDBJ databases">
        <title>BS-T2-15 a new species belonging to the Comamonadaceae family isolated from the soil of a French oak forest.</title>
        <authorList>
            <person name="Mieszkin S."/>
            <person name="Alain K."/>
        </authorList>
    </citation>
    <scope>NUCLEOTIDE SEQUENCE</scope>
    <source>
        <strain evidence="2">BS-T2-15</strain>
    </source>
</reference>
<organism evidence="2 3">
    <name type="scientific">Scleromatobacter humisilvae</name>
    <dbReference type="NCBI Taxonomy" id="2897159"/>
    <lineage>
        <taxon>Bacteria</taxon>
        <taxon>Pseudomonadati</taxon>
        <taxon>Pseudomonadota</taxon>
        <taxon>Betaproteobacteria</taxon>
        <taxon>Burkholderiales</taxon>
        <taxon>Sphaerotilaceae</taxon>
        <taxon>Scleromatobacter</taxon>
    </lineage>
</organism>
<dbReference type="Gene3D" id="3.30.700.10">
    <property type="entry name" value="Glycoprotein, Type 4 Pilin"/>
    <property type="match status" value="1"/>
</dbReference>
<dbReference type="Proteomes" id="UP001139353">
    <property type="component" value="Unassembled WGS sequence"/>
</dbReference>
<keyword evidence="1" id="KW-1133">Transmembrane helix</keyword>